<proteinExistence type="predicted"/>
<evidence type="ECO:0000313" key="2">
    <source>
        <dbReference type="EMBL" id="MBD2316317.1"/>
    </source>
</evidence>
<gene>
    <name evidence="2" type="ORF">H6G05_05585</name>
</gene>
<protein>
    <submittedName>
        <fullName evidence="2">ThiF family adenylyltransferase</fullName>
    </submittedName>
</protein>
<dbReference type="InterPro" id="IPR035985">
    <property type="entry name" value="Ubiquitin-activating_enz"/>
</dbReference>
<keyword evidence="2" id="KW-0808">Transferase</keyword>
<sequence>MSNLSLPFTEAVPILLPAYEELDLILIGCGGTGGWLAVNLPRIAYLQKQVGKKVSVTFIDPDLVEATNIPRQNFIPSDLSLPKASVLAARYGLQWGIEISAITSSFRADMATSRWKHLTICIGAVDNPEARAEIAKVLENGKTTFWLDCGNHYESGQVLLGSKDTVESMKGAFHVPTFCTALPSPVLQHPDLLVKQESMQQVLSCEESAIANAQSMSINHRIADEALDMLLRLLSGTLTRFATYVNCKHGNAWSRFNTPEEVAALIGKPKQYMKAKPQQ</sequence>
<evidence type="ECO:0000259" key="1">
    <source>
        <dbReference type="Pfam" id="PF00899"/>
    </source>
</evidence>
<dbReference type="RefSeq" id="WP_190577058.1">
    <property type="nucleotide sequence ID" value="NZ_CAWPQU010000056.1"/>
</dbReference>
<dbReference type="SUPFAM" id="SSF69572">
    <property type="entry name" value="Activating enzymes of the ubiquitin-like proteins"/>
    <property type="match status" value="1"/>
</dbReference>
<feature type="domain" description="THIF-type NAD/FAD binding fold" evidence="1">
    <location>
        <begin position="23"/>
        <end position="235"/>
    </location>
</feature>
<accession>A0ABR8C6B8</accession>
<dbReference type="Proteomes" id="UP000618445">
    <property type="component" value="Unassembled WGS sequence"/>
</dbReference>
<dbReference type="CDD" id="cd01483">
    <property type="entry name" value="E1_enzyme_family"/>
    <property type="match status" value="1"/>
</dbReference>
<comment type="caution">
    <text evidence="2">The sequence shown here is derived from an EMBL/GenBank/DDBJ whole genome shotgun (WGS) entry which is preliminary data.</text>
</comment>
<dbReference type="Pfam" id="PF00899">
    <property type="entry name" value="ThiF"/>
    <property type="match status" value="1"/>
</dbReference>
<evidence type="ECO:0000313" key="3">
    <source>
        <dbReference type="Proteomes" id="UP000618445"/>
    </source>
</evidence>
<dbReference type="Gene3D" id="3.40.50.720">
    <property type="entry name" value="NAD(P)-binding Rossmann-like Domain"/>
    <property type="match status" value="1"/>
</dbReference>
<dbReference type="EMBL" id="JACJQY010000006">
    <property type="protein sequence ID" value="MBD2316317.1"/>
    <property type="molecule type" value="Genomic_DNA"/>
</dbReference>
<name>A0ABR8C6B8_9CYAN</name>
<keyword evidence="3" id="KW-1185">Reference proteome</keyword>
<dbReference type="GO" id="GO:0016779">
    <property type="term" value="F:nucleotidyltransferase activity"/>
    <property type="evidence" value="ECO:0007669"/>
    <property type="project" value="UniProtKB-KW"/>
</dbReference>
<reference evidence="2 3" key="1">
    <citation type="journal article" date="2020" name="ISME J.">
        <title>Comparative genomics reveals insights into cyanobacterial evolution and habitat adaptation.</title>
        <authorList>
            <person name="Chen M.Y."/>
            <person name="Teng W.K."/>
            <person name="Zhao L."/>
            <person name="Hu C.X."/>
            <person name="Zhou Y.K."/>
            <person name="Han B.P."/>
            <person name="Song L.R."/>
            <person name="Shu W.S."/>
        </authorList>
    </citation>
    <scope>NUCLEOTIDE SEQUENCE [LARGE SCALE GENOMIC DNA]</scope>
    <source>
        <strain evidence="2 3">FACHB-1050</strain>
    </source>
</reference>
<dbReference type="InterPro" id="IPR000594">
    <property type="entry name" value="ThiF_NAD_FAD-bd"/>
</dbReference>
<keyword evidence="2" id="KW-0548">Nucleotidyltransferase</keyword>
<organism evidence="2 3">
    <name type="scientific">Phormidium tenue FACHB-1050</name>
    <dbReference type="NCBI Taxonomy" id="2692857"/>
    <lineage>
        <taxon>Bacteria</taxon>
        <taxon>Bacillati</taxon>
        <taxon>Cyanobacteriota</taxon>
        <taxon>Cyanophyceae</taxon>
        <taxon>Oscillatoriophycideae</taxon>
        <taxon>Oscillatoriales</taxon>
        <taxon>Oscillatoriaceae</taxon>
        <taxon>Phormidium</taxon>
    </lineage>
</organism>